<sequence length="130" mass="15280">MLNLHNLKGAYQLKNQGDDFAYFYNEKSNNLIVINNIDEEEIRDVTDGTSLDAYMYLTNKLNIETNLTVIWYKTEFDSSDYILIEGVNGKDLYHLDLIELENTVLDDYKFDKKYVKLINGEAIELKFLEF</sequence>
<protein>
    <submittedName>
        <fullName evidence="1">Uncharacterized protein</fullName>
    </submittedName>
</protein>
<dbReference type="RefSeq" id="WP_117730634.1">
    <property type="nucleotide sequence ID" value="NZ_CP027116.1"/>
</dbReference>
<reference evidence="1 2" key="1">
    <citation type="submission" date="2018-02" db="EMBL/GenBank/DDBJ databases">
        <title>The complete genome of two Bacillus pumilus strains from Cuatro Cienegas, Coahuila, Mexico.</title>
        <authorList>
            <person name="Zarza E."/>
            <person name="Alcaraz L.D."/>
            <person name="Aguilar-Salinas B."/>
            <person name="Islas A."/>
            <person name="Olmedo-Alvarez G."/>
        </authorList>
    </citation>
    <scope>NUCLEOTIDE SEQUENCE [LARGE SCALE GENOMIC DNA]</scope>
    <source>
        <strain evidence="1 2">145</strain>
    </source>
</reference>
<dbReference type="EMBL" id="CP027116">
    <property type="protein sequence ID" value="AVM24201.1"/>
    <property type="molecule type" value="Genomic_DNA"/>
</dbReference>
<accession>A0AAD0HN80</accession>
<name>A0AAD0HN80_BACPU</name>
<proteinExistence type="predicted"/>
<organism evidence="1 2">
    <name type="scientific">Bacillus pumilus</name>
    <name type="common">Bacillus mesentericus</name>
    <dbReference type="NCBI Taxonomy" id="1408"/>
    <lineage>
        <taxon>Bacteria</taxon>
        <taxon>Bacillati</taxon>
        <taxon>Bacillota</taxon>
        <taxon>Bacilli</taxon>
        <taxon>Bacillales</taxon>
        <taxon>Bacillaceae</taxon>
        <taxon>Bacillus</taxon>
    </lineage>
</organism>
<dbReference type="Proteomes" id="UP000264960">
    <property type="component" value="Chromosome"/>
</dbReference>
<evidence type="ECO:0000313" key="2">
    <source>
        <dbReference type="Proteomes" id="UP000264960"/>
    </source>
</evidence>
<evidence type="ECO:0000313" key="1">
    <source>
        <dbReference type="EMBL" id="AVM24201.1"/>
    </source>
</evidence>
<dbReference type="AlphaFoldDB" id="A0AAD0HN80"/>
<gene>
    <name evidence="1" type="ORF">C5695_10255</name>
</gene>